<sequence>MPKKHSPERLQVKVGDVVQLHERVRDFETESKTPGHVRQFKDKITQVTISKVGTKYAYIEEGYREQKFDLETGREVGWRDGSATLRTEESLAAHLHRRSVLDDLRPFCRGYANVIEISADRLTTEALEELRDLLSKKGIHQ</sequence>
<reference evidence="2" key="1">
    <citation type="submission" date="2018-07" db="EMBL/GenBank/DDBJ databases">
        <authorList>
            <person name="Quirk P.G."/>
            <person name="Krulwich T.A."/>
        </authorList>
    </citation>
    <scope>NUCLEOTIDE SEQUENCE [LARGE SCALE GENOMIC DNA]</scope>
</reference>
<dbReference type="GeneID" id="65115071"/>
<dbReference type="KEGG" id="vg:65115071"/>
<dbReference type="Proteomes" id="UP000260273">
    <property type="component" value="Segment"/>
</dbReference>
<accession>A0A345M6D1</accession>
<evidence type="ECO:0000313" key="2">
    <source>
        <dbReference type="Proteomes" id="UP000260273"/>
    </source>
</evidence>
<gene>
    <name evidence="1" type="primary">13</name>
    <name evidence="1" type="ORF">SEA_PLEAKLEY_13</name>
</gene>
<keyword evidence="2" id="KW-1185">Reference proteome</keyword>
<proteinExistence type="predicted"/>
<dbReference type="RefSeq" id="YP_010097407.1">
    <property type="nucleotide sequence ID" value="NC_055758.1"/>
</dbReference>
<name>A0A345M6D1_9CAUD</name>
<dbReference type="EMBL" id="MH576960">
    <property type="protein sequence ID" value="AXH66052.1"/>
    <property type="molecule type" value="Genomic_DNA"/>
</dbReference>
<organism evidence="1 2">
    <name type="scientific">Gordonia phage Pleakley</name>
    <dbReference type="NCBI Taxonomy" id="2283246"/>
    <lineage>
        <taxon>Viruses</taxon>
        <taxon>Duplodnaviria</taxon>
        <taxon>Heunggongvirae</taxon>
        <taxon>Uroviricota</taxon>
        <taxon>Caudoviricetes</taxon>
        <taxon>Zierdtviridae</taxon>
        <taxon>Emilbogenvirinae</taxon>
        <taxon>Pleakleyvirus</taxon>
        <taxon>Pleakleyvirus pleakley</taxon>
    </lineage>
</organism>
<dbReference type="InterPro" id="IPR056982">
    <property type="entry name" value="Phage_ProQ_C-like"/>
</dbReference>
<protein>
    <submittedName>
        <fullName evidence="1">Uncharacterized protein</fullName>
    </submittedName>
</protein>
<dbReference type="Pfam" id="PF24203">
    <property type="entry name" value="Phage_ProQ_C_like"/>
    <property type="match status" value="1"/>
</dbReference>
<evidence type="ECO:0000313" key="1">
    <source>
        <dbReference type="EMBL" id="AXH66052.1"/>
    </source>
</evidence>